<sequence>MRKKMYKVGKFWVAATVGILVASAIQNMDVSAESHAPAQYQGSSPKTNPQIEDQTISGVDGDYVSLPDGNQQFILKDTNSPVKGLRKIDGNLQYFDLDSGIQVKGEWVTDKGEKYYFENNSGNAAVGTKVINGKAYGFDKKSHLVKNDFVKNSDTSIFYFDENGNTISGLQSIKGKQYFFLDSGEVLKGGTEAKTIDGKQYYFDAEDGHATVANDSAFEEGLTKVNTDFTVHNQIFDTNVKSIDNFHGFITPDSWYRPKEILKNGDSWITTNENDRRPLLMVWWPDQQTETNYVQFMSEHGLLSKTDLNKSDLSQERLNELTKIIQVNIERKIDSEKSVDWLHALMNEFRGSQPNWNIDSEKPNPNDSLQGGTLAFQNSGMTPNANSLYRLLNRAPLNQDGKHDDKLGGFEFLLANDVDNSNPVVQAEQLNWLHYLLNFGKITANDKNADFDGIRVDAVDNVDADLLQIAAAYFKSAYGVDLNDKNANQHISILEDWSFDDAKYVFDKGADQLTMDFKQQVQSTYFLSQSPKFRSSLKRFLEWYNVDRSKDNTQNKAIPNYSFVRAHDSQVQEIIAKIIVEMYPNADGLKPTMEQIRQAFEIYNKDLASTNKKYTLYNIPAAYAMLLTNKDTVPRVYYGDLYTDDGQYMSKKTPYFDAISQLLKDRVKYVAGGQTLSIGTENSDNTKSHEADLMTSVRFGKGLMNVNDTDDQIHTDGLGLIYQ</sequence>
<evidence type="ECO:0000313" key="14">
    <source>
        <dbReference type="Proteomes" id="UP001519504"/>
    </source>
</evidence>
<keyword evidence="6" id="KW-0808">Transferase</keyword>
<evidence type="ECO:0000259" key="12">
    <source>
        <dbReference type="Pfam" id="PF02324"/>
    </source>
</evidence>
<evidence type="ECO:0000256" key="4">
    <source>
        <dbReference type="ARBA" id="ARBA00012592"/>
    </source>
</evidence>
<dbReference type="EMBL" id="JAAMFK010000002">
    <property type="protein sequence ID" value="MBS9338421.1"/>
    <property type="molecule type" value="Genomic_DNA"/>
</dbReference>
<dbReference type="Gene3D" id="2.10.270.10">
    <property type="entry name" value="Cholin Binding"/>
    <property type="match status" value="2"/>
</dbReference>
<dbReference type="NCBIfam" id="TIGR03715">
    <property type="entry name" value="KxYKxGKxW"/>
    <property type="match status" value="1"/>
</dbReference>
<keyword evidence="7 11" id="KW-0732">Signal</keyword>
<comment type="caution">
    <text evidence="13">The sequence shown here is derived from an EMBL/GenBank/DDBJ whole genome shotgun (WGS) entry which is preliminary data.</text>
</comment>
<feature type="domain" description="Glycoside hydrolase family 70 catalytic" evidence="12">
    <location>
        <begin position="279"/>
        <end position="721"/>
    </location>
</feature>
<dbReference type="InterPro" id="IPR003318">
    <property type="entry name" value="Glyco_hydro70cat"/>
</dbReference>
<keyword evidence="14" id="KW-1185">Reference proteome</keyword>
<evidence type="ECO:0000256" key="11">
    <source>
        <dbReference type="SAM" id="SignalP"/>
    </source>
</evidence>
<evidence type="ECO:0000256" key="10">
    <source>
        <dbReference type="ARBA" id="ARBA00032238"/>
    </source>
</evidence>
<dbReference type="Pfam" id="PF19127">
    <property type="entry name" value="Choline_bind_3"/>
    <property type="match status" value="2"/>
</dbReference>
<evidence type="ECO:0000313" key="13">
    <source>
        <dbReference type="EMBL" id="MBS9338421.1"/>
    </source>
</evidence>
<keyword evidence="8" id="KW-0677">Repeat</keyword>
<proteinExistence type="inferred from homology"/>
<dbReference type="Pfam" id="PF02324">
    <property type="entry name" value="Glyco_hydro_70"/>
    <property type="match status" value="1"/>
</dbReference>
<evidence type="ECO:0000256" key="9">
    <source>
        <dbReference type="ARBA" id="ARBA00029911"/>
    </source>
</evidence>
<evidence type="ECO:0000256" key="3">
    <source>
        <dbReference type="ARBA" id="ARBA00009247"/>
    </source>
</evidence>
<comment type="similarity">
    <text evidence="3">Belongs to the glycosyl hydrolase 70 family.</text>
</comment>
<dbReference type="InterPro" id="IPR022263">
    <property type="entry name" value="KxYKxGKxW"/>
</dbReference>
<dbReference type="RefSeq" id="WP_213808703.1">
    <property type="nucleotide sequence ID" value="NZ_JAAMFK010000002.1"/>
</dbReference>
<dbReference type="SUPFAM" id="SSF51445">
    <property type="entry name" value="(Trans)glycosidases"/>
    <property type="match status" value="1"/>
</dbReference>
<dbReference type="SUPFAM" id="SSF69360">
    <property type="entry name" value="Cell wall binding repeat"/>
    <property type="match status" value="1"/>
</dbReference>
<dbReference type="InterPro" id="IPR018337">
    <property type="entry name" value="Cell_wall/Cho-bd_repeat"/>
</dbReference>
<comment type="catalytic activity">
    <reaction evidence="1">
        <text>[(1-&gt;6)-alpha-D-glucosyl](n) + sucrose = [(1-&gt;6)-alpha-D-glucosyl](n+1) + D-fructose</text>
        <dbReference type="Rhea" id="RHEA:18825"/>
        <dbReference type="Rhea" id="RHEA-COMP:11144"/>
        <dbReference type="Rhea" id="RHEA-COMP:11145"/>
        <dbReference type="ChEBI" id="CHEBI:17992"/>
        <dbReference type="ChEBI" id="CHEBI:18269"/>
        <dbReference type="ChEBI" id="CHEBI:37721"/>
        <dbReference type="EC" id="2.4.1.5"/>
    </reaction>
</comment>
<comment type="function">
    <text evidence="2">Production of extracellular glucans, that are thought to play a key role in the development of the dental plaque because of their ability to adhere to smooth surfaces and mediate the aggregation of bacterial cells and food debris.</text>
</comment>
<feature type="chain" id="PRO_5045678509" description="dextransucrase" evidence="11">
    <location>
        <begin position="25"/>
        <end position="723"/>
    </location>
</feature>
<accession>A0ABS5QZ12</accession>
<protein>
    <recommendedName>
        <fullName evidence="4">dextransucrase</fullName>
        <ecNumber evidence="4">2.4.1.5</ecNumber>
    </recommendedName>
    <alternativeName>
        <fullName evidence="9">Dextransucrase</fullName>
    </alternativeName>
    <alternativeName>
        <fullName evidence="10">Sucrose 6-glucosyltransferase</fullName>
    </alternativeName>
</protein>
<evidence type="ECO:0000256" key="1">
    <source>
        <dbReference type="ARBA" id="ARBA00001152"/>
    </source>
</evidence>
<dbReference type="InterPro" id="IPR017853">
    <property type="entry name" value="GH"/>
</dbReference>
<name>A0ABS5QZ12_9LACO</name>
<evidence type="ECO:0000256" key="5">
    <source>
        <dbReference type="ARBA" id="ARBA00022676"/>
    </source>
</evidence>
<organism evidence="13 14">
    <name type="scientific">Fructobacillus broussonetiae</name>
    <dbReference type="NCBI Taxonomy" id="2713173"/>
    <lineage>
        <taxon>Bacteria</taxon>
        <taxon>Bacillati</taxon>
        <taxon>Bacillota</taxon>
        <taxon>Bacilli</taxon>
        <taxon>Lactobacillales</taxon>
        <taxon>Lactobacillaceae</taxon>
        <taxon>Fructobacillus</taxon>
    </lineage>
</organism>
<keyword evidence="5" id="KW-0328">Glycosyltransferase</keyword>
<feature type="signal peptide" evidence="11">
    <location>
        <begin position="1"/>
        <end position="24"/>
    </location>
</feature>
<dbReference type="EC" id="2.4.1.5" evidence="4"/>
<evidence type="ECO:0000256" key="6">
    <source>
        <dbReference type="ARBA" id="ARBA00022679"/>
    </source>
</evidence>
<dbReference type="Proteomes" id="UP001519504">
    <property type="component" value="Unassembled WGS sequence"/>
</dbReference>
<evidence type="ECO:0000256" key="8">
    <source>
        <dbReference type="ARBA" id="ARBA00022737"/>
    </source>
</evidence>
<evidence type="ECO:0000256" key="7">
    <source>
        <dbReference type="ARBA" id="ARBA00022729"/>
    </source>
</evidence>
<dbReference type="Gene3D" id="2.30.30.420">
    <property type="entry name" value="glucansucrase"/>
    <property type="match status" value="1"/>
</dbReference>
<evidence type="ECO:0000256" key="2">
    <source>
        <dbReference type="ARBA" id="ARBA00003243"/>
    </source>
</evidence>
<reference evidence="13 14" key="1">
    <citation type="submission" date="2020-02" db="EMBL/GenBank/DDBJ databases">
        <title>Fructobacillus sp. isolated from paper mulberry of Taiwan.</title>
        <authorList>
            <person name="Lin S.-T."/>
        </authorList>
    </citation>
    <scope>NUCLEOTIDE SEQUENCE [LARGE SCALE GENOMIC DNA]</scope>
    <source>
        <strain evidence="13 14">M2-14</strain>
    </source>
</reference>
<dbReference type="Gene3D" id="3.20.20.470">
    <property type="entry name" value="Glucansucrase"/>
    <property type="match status" value="1"/>
</dbReference>
<gene>
    <name evidence="13" type="ORF">G6R29_02060</name>
</gene>